<dbReference type="EMBL" id="KV419413">
    <property type="protein sequence ID" value="KZS91799.1"/>
    <property type="molecule type" value="Genomic_DNA"/>
</dbReference>
<dbReference type="OrthoDB" id="2563669at2759"/>
<evidence type="ECO:0000313" key="2">
    <source>
        <dbReference type="Proteomes" id="UP000076722"/>
    </source>
</evidence>
<accession>A0A164STW2</accession>
<name>A0A164STW2_9AGAM</name>
<protein>
    <submittedName>
        <fullName evidence="1">Uncharacterized protein</fullName>
    </submittedName>
</protein>
<dbReference type="Gene3D" id="2.60.120.260">
    <property type="entry name" value="Galactose-binding domain-like"/>
    <property type="match status" value="1"/>
</dbReference>
<keyword evidence="2" id="KW-1185">Reference proteome</keyword>
<organism evidence="1 2">
    <name type="scientific">Sistotremastrum niveocremeum HHB9708</name>
    <dbReference type="NCBI Taxonomy" id="1314777"/>
    <lineage>
        <taxon>Eukaryota</taxon>
        <taxon>Fungi</taxon>
        <taxon>Dikarya</taxon>
        <taxon>Basidiomycota</taxon>
        <taxon>Agaricomycotina</taxon>
        <taxon>Agaricomycetes</taxon>
        <taxon>Sistotremastrales</taxon>
        <taxon>Sistotremastraceae</taxon>
        <taxon>Sertulicium</taxon>
        <taxon>Sertulicium niveocremeum</taxon>
    </lineage>
</organism>
<reference evidence="1 2" key="1">
    <citation type="journal article" date="2016" name="Mol. Biol. Evol.">
        <title>Comparative Genomics of Early-Diverging Mushroom-Forming Fungi Provides Insights into the Origins of Lignocellulose Decay Capabilities.</title>
        <authorList>
            <person name="Nagy L.G."/>
            <person name="Riley R."/>
            <person name="Tritt A."/>
            <person name="Adam C."/>
            <person name="Daum C."/>
            <person name="Floudas D."/>
            <person name="Sun H."/>
            <person name="Yadav J.S."/>
            <person name="Pangilinan J."/>
            <person name="Larsson K.H."/>
            <person name="Matsuura K."/>
            <person name="Barry K."/>
            <person name="Labutti K."/>
            <person name="Kuo R."/>
            <person name="Ohm R.A."/>
            <person name="Bhattacharya S.S."/>
            <person name="Shirouzu T."/>
            <person name="Yoshinaga Y."/>
            <person name="Martin F.M."/>
            <person name="Grigoriev I.V."/>
            <person name="Hibbett D.S."/>
        </authorList>
    </citation>
    <scope>NUCLEOTIDE SEQUENCE [LARGE SCALE GENOMIC DNA]</scope>
    <source>
        <strain evidence="1 2">HHB9708</strain>
    </source>
</reference>
<proteinExistence type="predicted"/>
<dbReference type="AlphaFoldDB" id="A0A164STW2"/>
<evidence type="ECO:0000313" key="1">
    <source>
        <dbReference type="EMBL" id="KZS91799.1"/>
    </source>
</evidence>
<sequence>MRINVTVPNWSPALSYTPQLLWSEGNETDASLSNFIQDLYKFGYHSTTLNGPSMVFNFNGTGVWIFGGFRPSLGPYNVKLDNSTFSNPGFGAGDSESFQAVLFGKDDMDCAPHQLILYNNAAPNNSQAVLDVDYVRDSACNIWVSF</sequence>
<dbReference type="Proteomes" id="UP000076722">
    <property type="component" value="Unassembled WGS sequence"/>
</dbReference>
<gene>
    <name evidence="1" type="ORF">SISNIDRAFT_413612</name>
</gene>